<dbReference type="Proteomes" id="UP001595833">
    <property type="component" value="Unassembled WGS sequence"/>
</dbReference>
<organism evidence="2 3">
    <name type="scientific">Saccharothrix xinjiangensis</name>
    <dbReference type="NCBI Taxonomy" id="204798"/>
    <lineage>
        <taxon>Bacteria</taxon>
        <taxon>Bacillati</taxon>
        <taxon>Actinomycetota</taxon>
        <taxon>Actinomycetes</taxon>
        <taxon>Pseudonocardiales</taxon>
        <taxon>Pseudonocardiaceae</taxon>
        <taxon>Saccharothrix</taxon>
    </lineage>
</organism>
<dbReference type="RefSeq" id="WP_344039985.1">
    <property type="nucleotide sequence ID" value="NZ_BAAAKE010000020.1"/>
</dbReference>
<evidence type="ECO:0008006" key="4">
    <source>
        <dbReference type="Google" id="ProtNLM"/>
    </source>
</evidence>
<accession>A0ABV9Y1L7</accession>
<gene>
    <name evidence="2" type="ORF">ACFPFM_17785</name>
</gene>
<evidence type="ECO:0000313" key="2">
    <source>
        <dbReference type="EMBL" id="MFC5055599.1"/>
    </source>
</evidence>
<evidence type="ECO:0000256" key="1">
    <source>
        <dbReference type="SAM" id="Phobius"/>
    </source>
</evidence>
<evidence type="ECO:0000313" key="3">
    <source>
        <dbReference type="Proteomes" id="UP001595833"/>
    </source>
</evidence>
<keyword evidence="1" id="KW-1133">Transmembrane helix</keyword>
<comment type="caution">
    <text evidence="2">The sequence shown here is derived from an EMBL/GenBank/DDBJ whole genome shotgun (WGS) entry which is preliminary data.</text>
</comment>
<sequence length="53" mass="5326">MRGKAVIFAVVAVVLVAGTAVAQGARAAVFASLGCALAGIVLALIAHSHRDRR</sequence>
<proteinExistence type="predicted"/>
<feature type="transmembrane region" description="Helical" evidence="1">
    <location>
        <begin position="29"/>
        <end position="47"/>
    </location>
</feature>
<keyword evidence="3" id="KW-1185">Reference proteome</keyword>
<keyword evidence="1" id="KW-0812">Transmembrane</keyword>
<dbReference type="EMBL" id="JBHSJB010000016">
    <property type="protein sequence ID" value="MFC5055599.1"/>
    <property type="molecule type" value="Genomic_DNA"/>
</dbReference>
<name>A0ABV9Y1L7_9PSEU</name>
<protein>
    <recommendedName>
        <fullName evidence="4">MYXO-CTERM domain-containing protein</fullName>
    </recommendedName>
</protein>
<reference evidence="3" key="1">
    <citation type="journal article" date="2019" name="Int. J. Syst. Evol. Microbiol.">
        <title>The Global Catalogue of Microorganisms (GCM) 10K type strain sequencing project: providing services to taxonomists for standard genome sequencing and annotation.</title>
        <authorList>
            <consortium name="The Broad Institute Genomics Platform"/>
            <consortium name="The Broad Institute Genome Sequencing Center for Infectious Disease"/>
            <person name="Wu L."/>
            <person name="Ma J."/>
        </authorList>
    </citation>
    <scope>NUCLEOTIDE SEQUENCE [LARGE SCALE GENOMIC DNA]</scope>
    <source>
        <strain evidence="3">KCTC 12848</strain>
    </source>
</reference>
<keyword evidence="1" id="KW-0472">Membrane</keyword>